<evidence type="ECO:0000313" key="2">
    <source>
        <dbReference type="Proteomes" id="UP000176221"/>
    </source>
</evidence>
<dbReference type="EMBL" id="MHRX01000053">
    <property type="protein sequence ID" value="OHA32123.1"/>
    <property type="molecule type" value="Genomic_DNA"/>
</dbReference>
<accession>A0A1G2N7W0</accession>
<comment type="caution">
    <text evidence="1">The sequence shown here is derived from an EMBL/GenBank/DDBJ whole genome shotgun (WGS) entry which is preliminary data.</text>
</comment>
<proteinExistence type="predicted"/>
<organism evidence="1 2">
    <name type="scientific">Candidatus Taylorbacteria bacterium RIFCSPLOWO2_01_FULL_45_15b</name>
    <dbReference type="NCBI Taxonomy" id="1802319"/>
    <lineage>
        <taxon>Bacteria</taxon>
        <taxon>Candidatus Tayloriibacteriota</taxon>
    </lineage>
</organism>
<reference evidence="1 2" key="1">
    <citation type="journal article" date="2016" name="Nat. Commun.">
        <title>Thousands of microbial genomes shed light on interconnected biogeochemical processes in an aquifer system.</title>
        <authorList>
            <person name="Anantharaman K."/>
            <person name="Brown C.T."/>
            <person name="Hug L.A."/>
            <person name="Sharon I."/>
            <person name="Castelle C.J."/>
            <person name="Probst A.J."/>
            <person name="Thomas B.C."/>
            <person name="Singh A."/>
            <person name="Wilkins M.J."/>
            <person name="Karaoz U."/>
            <person name="Brodie E.L."/>
            <person name="Williams K.H."/>
            <person name="Hubbard S.S."/>
            <person name="Banfield J.F."/>
        </authorList>
    </citation>
    <scope>NUCLEOTIDE SEQUENCE [LARGE SCALE GENOMIC DNA]</scope>
</reference>
<gene>
    <name evidence="1" type="ORF">A2928_01420</name>
</gene>
<name>A0A1G2N7W0_9BACT</name>
<dbReference type="Proteomes" id="UP000176221">
    <property type="component" value="Unassembled WGS sequence"/>
</dbReference>
<evidence type="ECO:0000313" key="1">
    <source>
        <dbReference type="EMBL" id="OHA32123.1"/>
    </source>
</evidence>
<protein>
    <submittedName>
        <fullName evidence="1">Uncharacterized protein</fullName>
    </submittedName>
</protein>
<dbReference type="AlphaFoldDB" id="A0A1G2N7W0"/>
<sequence length="125" mass="14286">MNDPEIPEDKKLWRDFKWDEFAKAQIERHPKQKDSIEEEVQIAQTFCQIFSSSRTSSGELPRISKIERETPPAILVGALALLAQIADVSYREKHRESHKVNFGITAISKAAKRCKKTFRQSAADS</sequence>